<keyword evidence="1" id="KW-1133">Transmembrane helix</keyword>
<keyword evidence="1" id="KW-0472">Membrane</keyword>
<reference evidence="3" key="1">
    <citation type="journal article" date="2019" name="Microbiology">
        <title>Complete Genome Sequence of an Uncultured Bacterium of the Candidate Phylum Bipolaricaulota.</title>
        <authorList>
            <person name="Kadnikov V.V."/>
            <person name="Mardanov A.V."/>
            <person name="Beletsky A.V."/>
            <person name="Frank Y.A."/>
            <person name="Karnachuk O.V."/>
            <person name="Ravin N.V."/>
        </authorList>
    </citation>
    <scope>NUCLEOTIDE SEQUENCE [LARGE SCALE GENOMIC DNA]</scope>
</reference>
<feature type="transmembrane region" description="Helical" evidence="1">
    <location>
        <begin position="81"/>
        <end position="101"/>
    </location>
</feature>
<feature type="transmembrane region" description="Helical" evidence="1">
    <location>
        <begin position="107"/>
        <end position="128"/>
    </location>
</feature>
<dbReference type="RefSeq" id="WP_156204129.1">
    <property type="nucleotide sequence ID" value="NZ_CP046457.1"/>
</dbReference>
<accession>A0A6I6DCD9</accession>
<dbReference type="OrthoDB" id="1952591at2"/>
<keyword evidence="1" id="KW-0812">Transmembrane</keyword>
<dbReference type="KEGG" id="salq:SYNTR_1739"/>
<dbReference type="AlphaFoldDB" id="A0A6I6DCD9"/>
<evidence type="ECO:0000313" key="3">
    <source>
        <dbReference type="Proteomes" id="UP000426444"/>
    </source>
</evidence>
<evidence type="ECO:0000256" key="1">
    <source>
        <dbReference type="SAM" id="Phobius"/>
    </source>
</evidence>
<evidence type="ECO:0000313" key="2">
    <source>
        <dbReference type="EMBL" id="QGU00333.1"/>
    </source>
</evidence>
<dbReference type="EMBL" id="CP046457">
    <property type="protein sequence ID" value="QGU00333.1"/>
    <property type="molecule type" value="Genomic_DNA"/>
</dbReference>
<keyword evidence="3" id="KW-1185">Reference proteome</keyword>
<feature type="transmembrane region" description="Helical" evidence="1">
    <location>
        <begin position="16"/>
        <end position="35"/>
    </location>
</feature>
<proteinExistence type="predicted"/>
<feature type="transmembrane region" description="Helical" evidence="1">
    <location>
        <begin position="47"/>
        <end position="69"/>
    </location>
</feature>
<gene>
    <name evidence="2" type="ORF">SYNTR_1739</name>
</gene>
<dbReference type="Proteomes" id="UP000426444">
    <property type="component" value="Chromosome"/>
</dbReference>
<sequence length="141" mass="16793">MKNDERINIELNKANSIGYTVFWFGIFAVLLYRWFFLNQTLMETLDIFLVWFIASVFQFLTLATKGIPISYPFSMRKNEHLYFIFFPIFTGLLSVGLLFFFRNVVEFKVLLGGFAVTFFGTIVILFIYKTIVYFWEKIYTE</sequence>
<protein>
    <submittedName>
        <fullName evidence="2">Uncharacterized protein</fullName>
    </submittedName>
</protein>
<name>A0A6I6DCD9_9FIRM</name>
<organism evidence="2 3">
    <name type="scientific">Candidatus Syntrophocurvum alkaliphilum</name>
    <dbReference type="NCBI Taxonomy" id="2293317"/>
    <lineage>
        <taxon>Bacteria</taxon>
        <taxon>Bacillati</taxon>
        <taxon>Bacillota</taxon>
        <taxon>Clostridia</taxon>
        <taxon>Eubacteriales</taxon>
        <taxon>Syntrophomonadaceae</taxon>
        <taxon>Candidatus Syntrophocurvum</taxon>
    </lineage>
</organism>